<dbReference type="EMBL" id="FOTK01000043">
    <property type="protein sequence ID" value="SFM65308.1"/>
    <property type="molecule type" value="Genomic_DNA"/>
</dbReference>
<accession>A0A1I4SLA5</accession>
<organism evidence="2 3">
    <name type="scientific">Methylobacterium pseudosasicola</name>
    <dbReference type="NCBI Taxonomy" id="582667"/>
    <lineage>
        <taxon>Bacteria</taxon>
        <taxon>Pseudomonadati</taxon>
        <taxon>Pseudomonadota</taxon>
        <taxon>Alphaproteobacteria</taxon>
        <taxon>Hyphomicrobiales</taxon>
        <taxon>Methylobacteriaceae</taxon>
        <taxon>Methylobacterium</taxon>
    </lineage>
</organism>
<reference evidence="3" key="1">
    <citation type="submission" date="2016-10" db="EMBL/GenBank/DDBJ databases">
        <authorList>
            <person name="Varghese N."/>
            <person name="Submissions S."/>
        </authorList>
    </citation>
    <scope>NUCLEOTIDE SEQUENCE [LARGE SCALE GENOMIC DNA]</scope>
    <source>
        <strain evidence="3">BL36</strain>
    </source>
</reference>
<name>A0A1I4SLA5_9HYPH</name>
<sequence>MIRITRFLALSFVMAAGSANAQGDDAATGHLRTFCSGD</sequence>
<dbReference type="AlphaFoldDB" id="A0A1I4SLA5"/>
<evidence type="ECO:0000313" key="2">
    <source>
        <dbReference type="EMBL" id="SFM65308.1"/>
    </source>
</evidence>
<feature type="signal peptide" evidence="1">
    <location>
        <begin position="1"/>
        <end position="21"/>
    </location>
</feature>
<evidence type="ECO:0000313" key="3">
    <source>
        <dbReference type="Proteomes" id="UP000199048"/>
    </source>
</evidence>
<proteinExistence type="predicted"/>
<gene>
    <name evidence="2" type="ORF">SAMN05192568_104324</name>
</gene>
<dbReference type="STRING" id="582667.SAMN05192568_104324"/>
<feature type="chain" id="PRO_5011762311" evidence="1">
    <location>
        <begin position="22"/>
        <end position="38"/>
    </location>
</feature>
<keyword evidence="1" id="KW-0732">Signal</keyword>
<keyword evidence="3" id="KW-1185">Reference proteome</keyword>
<dbReference type="Proteomes" id="UP000199048">
    <property type="component" value="Unassembled WGS sequence"/>
</dbReference>
<evidence type="ECO:0000256" key="1">
    <source>
        <dbReference type="SAM" id="SignalP"/>
    </source>
</evidence>
<protein>
    <submittedName>
        <fullName evidence="2">Uncharacterized protein</fullName>
    </submittedName>
</protein>